<name>A0ACC3P1B8_9PEZI</name>
<accession>A0ACC3P1B8</accession>
<gene>
    <name evidence="1" type="ORF">LTR37_000243</name>
</gene>
<protein>
    <submittedName>
        <fullName evidence="1">Uncharacterized protein</fullName>
    </submittedName>
</protein>
<keyword evidence="2" id="KW-1185">Reference proteome</keyword>
<evidence type="ECO:0000313" key="2">
    <source>
        <dbReference type="Proteomes" id="UP001281147"/>
    </source>
</evidence>
<proteinExistence type="predicted"/>
<reference evidence="1" key="1">
    <citation type="submission" date="2023-07" db="EMBL/GenBank/DDBJ databases">
        <title>Black Yeasts Isolated from many extreme environments.</title>
        <authorList>
            <person name="Coleine C."/>
            <person name="Stajich J.E."/>
            <person name="Selbmann L."/>
        </authorList>
    </citation>
    <scope>NUCLEOTIDE SEQUENCE</scope>
    <source>
        <strain evidence="1">CCFEE 5714</strain>
    </source>
</reference>
<evidence type="ECO:0000313" key="1">
    <source>
        <dbReference type="EMBL" id="KAK3726095.1"/>
    </source>
</evidence>
<dbReference type="Proteomes" id="UP001281147">
    <property type="component" value="Unassembled WGS sequence"/>
</dbReference>
<dbReference type="EMBL" id="JAUTXU010000001">
    <property type="protein sequence ID" value="KAK3726095.1"/>
    <property type="molecule type" value="Genomic_DNA"/>
</dbReference>
<organism evidence="1 2">
    <name type="scientific">Vermiconidia calcicola</name>
    <dbReference type="NCBI Taxonomy" id="1690605"/>
    <lineage>
        <taxon>Eukaryota</taxon>
        <taxon>Fungi</taxon>
        <taxon>Dikarya</taxon>
        <taxon>Ascomycota</taxon>
        <taxon>Pezizomycotina</taxon>
        <taxon>Dothideomycetes</taxon>
        <taxon>Dothideomycetidae</taxon>
        <taxon>Mycosphaerellales</taxon>
        <taxon>Extremaceae</taxon>
        <taxon>Vermiconidia</taxon>
    </lineage>
</organism>
<comment type="caution">
    <text evidence="1">The sequence shown here is derived from an EMBL/GenBank/DDBJ whole genome shotgun (WGS) entry which is preliminary data.</text>
</comment>
<sequence>MATAGVAPVFLDALGGCTLKHFAAAKLPAWLSKNFVWLCPEAAPPASEHATVIKIQYPATKTIKKVVESPAVELGLQLLQDGEGTVGSTRGALLATLGLLCVTAVVALVMYVRGMPPFRETKRVTYEKQQKAAAQEAHDHQVEELQQSLAAVTQQADTSAADNEKLEARCETLERENGDLERAAGMAKEESEGDKTEIQRLRTLVAEQEQKIKNQKSETEGLKKNKAKVEEKSVGLEQDKQRLVEESKQLVTLRDTAENGMKAMRAKYEESDRMFQEKAESLARLEIKAERFEANKDELNITISGLVAKSNDLESKLATTQQQLAHEQTTAARLKTETEKKHAAITAKSSDLESKLATTQQELTHEQTTAAQFKTETEEKIAAITAKSKRSEHRCGSLEVELKIEQVKTAGLEQAQSELQEEYEEMRGKRDELNAKFDVNADEAVEEAKAEIKRLKARLARECHCRRGGVDGGDRDDDDGDDDDGDESGYGSGGHDAEGEDSSDPSAGADPSGGQEEDPQDGEFPCDDAEQDEEASTDRIDSDNAVSVPDTAPSPPPPSDSPDIARSLQPSSLTGDGDPGDDNEDGDDDSGESEVYGPESGQDAEDGGNSDPLAEADPSGGQEEGLEGNGKPDHDGNPATKWPSKNQRRYVLRQTADQRRNTSMQAGASSSKPPTAWEVDQARALGLMPTLRHGAQASQSGSAGWSSTAATGSGWSNTAAPSAANTQPPTPPTHVDSSAPGPNTLNGGAPAFTPNILQAQAANRLQALAAGSGAPAPPGSPSQAGSSGNQATPSAGPPTTADSSQAGGSGPPKKPRHRGGRRGRKKDNI</sequence>